<dbReference type="PROSITE" id="PS51257">
    <property type="entry name" value="PROKAR_LIPOPROTEIN"/>
    <property type="match status" value="1"/>
</dbReference>
<sequence length="134" mass="14169">MRHPVPAIAFALIAAGLLAGCDQLGIESASATLARTEADAKAVGSACRHAMRAIEDCYILNPKAEKAAVYTGWREMDEYMRENKLEGVAPTEPRPAAPGAKPKVAKEDLPDEEIIDDGKKPQKAGAGHAAKPAH</sequence>
<accession>A0A7Y9U6N4</accession>
<keyword evidence="2" id="KW-0732">Signal</keyword>
<protein>
    <submittedName>
        <fullName evidence="3">Uncharacterized protein</fullName>
    </submittedName>
</protein>
<evidence type="ECO:0000256" key="1">
    <source>
        <dbReference type="SAM" id="MobiDB-lite"/>
    </source>
</evidence>
<dbReference type="Proteomes" id="UP000518288">
    <property type="component" value="Unassembled WGS sequence"/>
</dbReference>
<reference evidence="3 4" key="1">
    <citation type="submission" date="2020-07" db="EMBL/GenBank/DDBJ databases">
        <title>Genomic Encyclopedia of Archaeal and Bacterial Type Strains, Phase II (KMG-II): from individual species to whole genera.</title>
        <authorList>
            <person name="Goeker M."/>
        </authorList>
    </citation>
    <scope>NUCLEOTIDE SEQUENCE [LARGE SCALE GENOMIC DNA]</scope>
    <source>
        <strain evidence="3 4">DSM 21226</strain>
    </source>
</reference>
<dbReference type="AlphaFoldDB" id="A0A7Y9U6N4"/>
<name>A0A7Y9U6N4_9BURK</name>
<gene>
    <name evidence="3" type="ORF">BDD16_001893</name>
</gene>
<proteinExistence type="predicted"/>
<feature type="signal peptide" evidence="2">
    <location>
        <begin position="1"/>
        <end position="19"/>
    </location>
</feature>
<keyword evidence="4" id="KW-1185">Reference proteome</keyword>
<feature type="compositionally biased region" description="Low complexity" evidence="1">
    <location>
        <begin position="123"/>
        <end position="134"/>
    </location>
</feature>
<evidence type="ECO:0000313" key="4">
    <source>
        <dbReference type="Proteomes" id="UP000518288"/>
    </source>
</evidence>
<dbReference type="RefSeq" id="WP_179633733.1">
    <property type="nucleotide sequence ID" value="NZ_CAXYYM010000053.1"/>
</dbReference>
<dbReference type="EMBL" id="JACCFH010000001">
    <property type="protein sequence ID" value="NYG32907.1"/>
    <property type="molecule type" value="Genomic_DNA"/>
</dbReference>
<evidence type="ECO:0000256" key="2">
    <source>
        <dbReference type="SAM" id="SignalP"/>
    </source>
</evidence>
<feature type="chain" id="PRO_5030900739" evidence="2">
    <location>
        <begin position="20"/>
        <end position="134"/>
    </location>
</feature>
<comment type="caution">
    <text evidence="3">The sequence shown here is derived from an EMBL/GenBank/DDBJ whole genome shotgun (WGS) entry which is preliminary data.</text>
</comment>
<evidence type="ECO:0000313" key="3">
    <source>
        <dbReference type="EMBL" id="NYG32907.1"/>
    </source>
</evidence>
<feature type="region of interest" description="Disordered" evidence="1">
    <location>
        <begin position="84"/>
        <end position="134"/>
    </location>
</feature>
<organism evidence="3 4">
    <name type="scientific">Sphaerotilus montanus</name>
    <dbReference type="NCBI Taxonomy" id="522889"/>
    <lineage>
        <taxon>Bacteria</taxon>
        <taxon>Pseudomonadati</taxon>
        <taxon>Pseudomonadota</taxon>
        <taxon>Betaproteobacteria</taxon>
        <taxon>Burkholderiales</taxon>
        <taxon>Sphaerotilaceae</taxon>
        <taxon>Sphaerotilus</taxon>
    </lineage>
</organism>